<dbReference type="KEGG" id="xak:KIMC2_13240"/>
<sequence length="60" mass="7134">MEDYKELIKKMIAEPGKEFLVKHQDFPAFHQAWVQYPNHDEIVGKALKDGDVLYRYVPKE</sequence>
<reference evidence="1 2" key="1">
    <citation type="journal article" date="2023" name="Microbiol. Spectr.">
        <title>Symbiosis of Carpenter Bees with Uncharacterized Lactic Acid Bacteria Showing NAD Auxotrophy.</title>
        <authorList>
            <person name="Kawasaki S."/>
            <person name="Ozawa K."/>
            <person name="Mori T."/>
            <person name="Yamamoto A."/>
            <person name="Ito M."/>
            <person name="Ohkuma M."/>
            <person name="Sakamoto M."/>
            <person name="Matsutani M."/>
        </authorList>
    </citation>
    <scope>NUCLEOTIDE SEQUENCE [LARGE SCALE GENOMIC DNA]</scope>
    <source>
        <strain evidence="1 2">KimC2</strain>
    </source>
</reference>
<name>A0AAU9D7K7_9LACO</name>
<organism evidence="1 2">
    <name type="scientific">Xylocopilactobacillus apis</name>
    <dbReference type="NCBI Taxonomy" id="2932183"/>
    <lineage>
        <taxon>Bacteria</taxon>
        <taxon>Bacillati</taxon>
        <taxon>Bacillota</taxon>
        <taxon>Bacilli</taxon>
        <taxon>Lactobacillales</taxon>
        <taxon>Lactobacillaceae</taxon>
        <taxon>Xylocopilactobacillus</taxon>
    </lineage>
</organism>
<evidence type="ECO:0000313" key="2">
    <source>
        <dbReference type="Proteomes" id="UP001321804"/>
    </source>
</evidence>
<dbReference type="EMBL" id="AP026801">
    <property type="protein sequence ID" value="BDR56762.1"/>
    <property type="molecule type" value="Genomic_DNA"/>
</dbReference>
<dbReference type="AlphaFoldDB" id="A0AAU9D7K7"/>
<keyword evidence="2" id="KW-1185">Reference proteome</keyword>
<proteinExistence type="predicted"/>
<dbReference type="Proteomes" id="UP001321804">
    <property type="component" value="Chromosome"/>
</dbReference>
<dbReference type="RefSeq" id="WP_317695199.1">
    <property type="nucleotide sequence ID" value="NZ_AP026801.1"/>
</dbReference>
<gene>
    <name evidence="1" type="ORF">KIMC2_13240</name>
</gene>
<protein>
    <submittedName>
        <fullName evidence="1">Uncharacterized protein</fullName>
    </submittedName>
</protein>
<evidence type="ECO:0000313" key="1">
    <source>
        <dbReference type="EMBL" id="BDR56762.1"/>
    </source>
</evidence>
<accession>A0AAU9D7K7</accession>